<accession>A0ABV4YS02</accession>
<protein>
    <recommendedName>
        <fullName evidence="3">DNA replication protein DnaD</fullName>
    </recommendedName>
</protein>
<comment type="caution">
    <text evidence="1">The sequence shown here is derived from an EMBL/GenBank/DDBJ whole genome shotgun (WGS) entry which is preliminary data.</text>
</comment>
<name>A0ABV4YS02_9BACI</name>
<sequence length="127" mass="15111">MTTFRMIPTNFWRNPFVLEEMTPEDKYFYLYLLTNSQSTPIGRYKITKKQIAFDLGYSIEEVNSSIERFTNHHKIIRYNSETRELAFNNWEDNNLSKAEQPDIDHLFPEVDEDTSMIFEAQLEIGNS</sequence>
<reference evidence="1 2" key="1">
    <citation type="submission" date="2024-05" db="EMBL/GenBank/DDBJ databases">
        <authorList>
            <person name="Venkateswaran K."/>
        </authorList>
    </citation>
    <scope>NUCLEOTIDE SEQUENCE [LARGE SCALE GENOMIC DNA]</scope>
    <source>
        <strain evidence="1 2">179-C4-2-HS</strain>
    </source>
</reference>
<gene>
    <name evidence="1" type="ORF">P5G62_010975</name>
</gene>
<dbReference type="RefSeq" id="WP_306074276.1">
    <property type="nucleotide sequence ID" value="NZ_JAROBZ020000001.1"/>
</dbReference>
<evidence type="ECO:0000313" key="2">
    <source>
        <dbReference type="Proteomes" id="UP001241748"/>
    </source>
</evidence>
<proteinExistence type="predicted"/>
<dbReference type="Proteomes" id="UP001241748">
    <property type="component" value="Unassembled WGS sequence"/>
</dbReference>
<keyword evidence="2" id="KW-1185">Reference proteome</keyword>
<evidence type="ECO:0008006" key="3">
    <source>
        <dbReference type="Google" id="ProtNLM"/>
    </source>
</evidence>
<dbReference type="EMBL" id="JAROBZ020000001">
    <property type="protein sequence ID" value="MFB3167631.1"/>
    <property type="molecule type" value="Genomic_DNA"/>
</dbReference>
<evidence type="ECO:0000313" key="1">
    <source>
        <dbReference type="EMBL" id="MFB3167631.1"/>
    </source>
</evidence>
<organism evidence="1 2">
    <name type="scientific">Neobacillus driksii</name>
    <dbReference type="NCBI Taxonomy" id="3035913"/>
    <lineage>
        <taxon>Bacteria</taxon>
        <taxon>Bacillati</taxon>
        <taxon>Bacillota</taxon>
        <taxon>Bacilli</taxon>
        <taxon>Bacillales</taxon>
        <taxon>Bacillaceae</taxon>
        <taxon>Neobacillus</taxon>
    </lineage>
</organism>